<reference evidence="1" key="1">
    <citation type="submission" date="2019-03" db="EMBL/GenBank/DDBJ databases">
        <authorList>
            <person name="Mank J."/>
            <person name="Almeida P."/>
        </authorList>
    </citation>
    <scope>NUCLEOTIDE SEQUENCE</scope>
    <source>
        <strain evidence="1">78183</strain>
    </source>
</reference>
<protein>
    <submittedName>
        <fullName evidence="1">Uncharacterized protein</fullName>
    </submittedName>
</protein>
<dbReference type="AlphaFoldDB" id="A0A6N2KSV7"/>
<name>A0A6N2KSV7_SALVM</name>
<organism evidence="1">
    <name type="scientific">Salix viminalis</name>
    <name type="common">Common osier</name>
    <name type="synonym">Basket willow</name>
    <dbReference type="NCBI Taxonomy" id="40686"/>
    <lineage>
        <taxon>Eukaryota</taxon>
        <taxon>Viridiplantae</taxon>
        <taxon>Streptophyta</taxon>
        <taxon>Embryophyta</taxon>
        <taxon>Tracheophyta</taxon>
        <taxon>Spermatophyta</taxon>
        <taxon>Magnoliopsida</taxon>
        <taxon>eudicotyledons</taxon>
        <taxon>Gunneridae</taxon>
        <taxon>Pentapetalae</taxon>
        <taxon>rosids</taxon>
        <taxon>fabids</taxon>
        <taxon>Malpighiales</taxon>
        <taxon>Salicaceae</taxon>
        <taxon>Saliceae</taxon>
        <taxon>Salix</taxon>
    </lineage>
</organism>
<sequence length="63" mass="6988">MALLNLFNETGNDMGKQGRSYASYYVKEAAEWADKCHVPIFDVLNGLATSAYEVGRSCRRGVI</sequence>
<accession>A0A6N2KSV7</accession>
<gene>
    <name evidence="1" type="ORF">SVIM_LOCUS127910</name>
</gene>
<proteinExistence type="predicted"/>
<evidence type="ECO:0000313" key="1">
    <source>
        <dbReference type="EMBL" id="VFU31245.1"/>
    </source>
</evidence>
<dbReference type="EMBL" id="CAADRP010000680">
    <property type="protein sequence ID" value="VFU31245.1"/>
    <property type="molecule type" value="Genomic_DNA"/>
</dbReference>